<dbReference type="InterPro" id="IPR000198">
    <property type="entry name" value="RhoGAP_dom"/>
</dbReference>
<sequence length="81" mass="9028">MHAIINALPDPNYATLRALTLHLHRVMDNSHVNRMNSHNLAVIFGPTLMGSDPSTAITDAGWQIKAIDTILQNTYQIFDDD</sequence>
<protein>
    <recommendedName>
        <fullName evidence="2">Rho-GAP domain-containing protein</fullName>
    </recommendedName>
</protein>
<dbReference type="OrthoDB" id="437889at2759"/>
<evidence type="ECO:0000313" key="3">
    <source>
        <dbReference type="EMBL" id="PFH54897.1"/>
    </source>
</evidence>
<keyword evidence="1" id="KW-0343">GTPase activation</keyword>
<reference evidence="3 4" key="2">
    <citation type="journal article" date="2017" name="Sci. Rep.">
        <title>Ant-infecting Ophiocordyceps genomes reveal a high diversity of potential behavioral manipulation genes and a possible major role for enterotoxins.</title>
        <authorList>
            <person name="de Bekker C."/>
            <person name="Ohm R.A."/>
            <person name="Evans H.C."/>
            <person name="Brachmann A."/>
            <person name="Hughes D.P."/>
        </authorList>
    </citation>
    <scope>NUCLEOTIDE SEQUENCE [LARGE SCALE GENOMIC DNA]</scope>
    <source>
        <strain evidence="3 4">SC16a</strain>
    </source>
</reference>
<dbReference type="PANTHER" id="PTHR23176:SF136">
    <property type="entry name" value="RHO GTPASE ACTIVATOR (RGD1)"/>
    <property type="match status" value="1"/>
</dbReference>
<keyword evidence="4" id="KW-1185">Reference proteome</keyword>
<gene>
    <name evidence="3" type="ORF">XA68_12613</name>
</gene>
<evidence type="ECO:0000256" key="1">
    <source>
        <dbReference type="ARBA" id="ARBA00022468"/>
    </source>
</evidence>
<dbReference type="PROSITE" id="PS50238">
    <property type="entry name" value="RHOGAP"/>
    <property type="match status" value="1"/>
</dbReference>
<dbReference type="PANTHER" id="PTHR23176">
    <property type="entry name" value="RHO/RAC/CDC GTPASE-ACTIVATING PROTEIN"/>
    <property type="match status" value="1"/>
</dbReference>
<comment type="caution">
    <text evidence="3">The sequence shown here is derived from an EMBL/GenBank/DDBJ whole genome shotgun (WGS) entry which is preliminary data.</text>
</comment>
<dbReference type="SUPFAM" id="SSF48350">
    <property type="entry name" value="GTPase activation domain, GAP"/>
    <property type="match status" value="1"/>
</dbReference>
<reference evidence="3 4" key="1">
    <citation type="journal article" date="2015" name="BMC Genomics">
        <title>Gene expression during zombie ant biting behavior reflects the complexity underlying fungal parasitic behavioral manipulation.</title>
        <authorList>
            <person name="de Bekker C."/>
            <person name="Ohm R.A."/>
            <person name="Loreto R.G."/>
            <person name="Sebastian A."/>
            <person name="Albert I."/>
            <person name="Merrow M."/>
            <person name="Brachmann A."/>
            <person name="Hughes D.P."/>
        </authorList>
    </citation>
    <scope>NUCLEOTIDE SEQUENCE [LARGE SCALE GENOMIC DNA]</scope>
    <source>
        <strain evidence="3 4">SC16a</strain>
    </source>
</reference>
<evidence type="ECO:0000259" key="2">
    <source>
        <dbReference type="PROSITE" id="PS50238"/>
    </source>
</evidence>
<dbReference type="GO" id="GO:0007165">
    <property type="term" value="P:signal transduction"/>
    <property type="evidence" value="ECO:0007669"/>
    <property type="project" value="InterPro"/>
</dbReference>
<accession>A0A2A9P186</accession>
<dbReference type="GO" id="GO:0005096">
    <property type="term" value="F:GTPase activator activity"/>
    <property type="evidence" value="ECO:0007669"/>
    <property type="project" value="UniProtKB-KW"/>
</dbReference>
<dbReference type="AlphaFoldDB" id="A0A2A9P186"/>
<name>A0A2A9P186_OPHUN</name>
<dbReference type="Pfam" id="PF00620">
    <property type="entry name" value="RhoGAP"/>
    <property type="match status" value="1"/>
</dbReference>
<organism evidence="3 4">
    <name type="scientific">Ophiocordyceps unilateralis</name>
    <name type="common">Zombie-ant fungus</name>
    <name type="synonym">Torrubia unilateralis</name>
    <dbReference type="NCBI Taxonomy" id="268505"/>
    <lineage>
        <taxon>Eukaryota</taxon>
        <taxon>Fungi</taxon>
        <taxon>Dikarya</taxon>
        <taxon>Ascomycota</taxon>
        <taxon>Pezizomycotina</taxon>
        <taxon>Sordariomycetes</taxon>
        <taxon>Hypocreomycetidae</taxon>
        <taxon>Hypocreales</taxon>
        <taxon>Ophiocordycipitaceae</taxon>
        <taxon>Ophiocordyceps</taxon>
    </lineage>
</organism>
<dbReference type="GO" id="GO:0005938">
    <property type="term" value="C:cell cortex"/>
    <property type="evidence" value="ECO:0007669"/>
    <property type="project" value="UniProtKB-ARBA"/>
</dbReference>
<feature type="domain" description="Rho-GAP" evidence="2">
    <location>
        <begin position="1"/>
        <end position="78"/>
    </location>
</feature>
<proteinExistence type="predicted"/>
<dbReference type="InterPro" id="IPR008936">
    <property type="entry name" value="Rho_GTPase_activation_prot"/>
</dbReference>
<evidence type="ECO:0000313" key="4">
    <source>
        <dbReference type="Proteomes" id="UP000037136"/>
    </source>
</evidence>
<dbReference type="InterPro" id="IPR050729">
    <property type="entry name" value="Rho-GAP"/>
</dbReference>
<dbReference type="Gene3D" id="1.10.555.10">
    <property type="entry name" value="Rho GTPase activation protein"/>
    <property type="match status" value="1"/>
</dbReference>
<dbReference type="EMBL" id="LAZP02002133">
    <property type="protein sequence ID" value="PFH54897.1"/>
    <property type="molecule type" value="Genomic_DNA"/>
</dbReference>
<dbReference type="STRING" id="268505.A0A2A9P186"/>
<dbReference type="Proteomes" id="UP000037136">
    <property type="component" value="Unassembled WGS sequence"/>
</dbReference>